<dbReference type="RefSeq" id="WP_344710564.1">
    <property type="nucleotide sequence ID" value="NZ_BAAAWH010000001.1"/>
</dbReference>
<dbReference type="InterPro" id="IPR015797">
    <property type="entry name" value="NUDIX_hydrolase-like_dom_sf"/>
</dbReference>
<feature type="domain" description="Nudix hydrolase" evidence="1">
    <location>
        <begin position="1"/>
        <end position="152"/>
    </location>
</feature>
<keyword evidence="3" id="KW-1185">Reference proteome</keyword>
<dbReference type="InterPro" id="IPR000086">
    <property type="entry name" value="NUDIX_hydrolase_dom"/>
</dbReference>
<dbReference type="EMBL" id="JBHMBE010000001">
    <property type="protein sequence ID" value="MFB9644265.1"/>
    <property type="molecule type" value="Genomic_DNA"/>
</dbReference>
<dbReference type="PANTHER" id="PTHR21340:SF7">
    <property type="entry name" value="NUDIX HYDROLASE DOMAIN-CONTAINING PROTEIN"/>
    <property type="match status" value="1"/>
</dbReference>
<dbReference type="Proteomes" id="UP001589611">
    <property type="component" value="Unassembled WGS sequence"/>
</dbReference>
<dbReference type="CDD" id="cd04662">
    <property type="entry name" value="NUDIX_Hydrolase"/>
    <property type="match status" value="1"/>
</dbReference>
<comment type="caution">
    <text evidence="2">The sequence shown here is derived from an EMBL/GenBank/DDBJ whole genome shotgun (WGS) entry which is preliminary data.</text>
</comment>
<reference evidence="2 3" key="1">
    <citation type="submission" date="2024-09" db="EMBL/GenBank/DDBJ databases">
        <authorList>
            <person name="Sun Q."/>
            <person name="Mori K."/>
        </authorList>
    </citation>
    <scope>NUCLEOTIDE SEQUENCE [LARGE SCALE GENOMIC DNA]</scope>
    <source>
        <strain evidence="2 3">JCM 1342</strain>
    </source>
</reference>
<evidence type="ECO:0000259" key="1">
    <source>
        <dbReference type="PROSITE" id="PS51462"/>
    </source>
</evidence>
<protein>
    <submittedName>
        <fullName evidence="2">NUDIX domain-containing protein</fullName>
    </submittedName>
</protein>
<evidence type="ECO:0000313" key="2">
    <source>
        <dbReference type="EMBL" id="MFB9644265.1"/>
    </source>
</evidence>
<dbReference type="PANTHER" id="PTHR21340">
    <property type="entry name" value="DIADENOSINE 5,5-P1,P4-TETRAPHOSPHATE PYROPHOSPHOHYDROLASE MUTT"/>
    <property type="match status" value="1"/>
</dbReference>
<organism evidence="2 3">
    <name type="scientific">Microbacterium terregens</name>
    <dbReference type="NCBI Taxonomy" id="69363"/>
    <lineage>
        <taxon>Bacteria</taxon>
        <taxon>Bacillati</taxon>
        <taxon>Actinomycetota</taxon>
        <taxon>Actinomycetes</taxon>
        <taxon>Micrococcales</taxon>
        <taxon>Microbacteriaceae</taxon>
        <taxon>Microbacterium</taxon>
    </lineage>
</organism>
<name>A0ABV5SV93_9MICO</name>
<dbReference type="InterPro" id="IPR051325">
    <property type="entry name" value="Nudix_hydrolase_domain"/>
</dbReference>
<dbReference type="Gene3D" id="3.90.79.10">
    <property type="entry name" value="Nucleoside Triphosphate Pyrophosphohydrolase"/>
    <property type="match status" value="1"/>
</dbReference>
<accession>A0ABV5SV93</accession>
<proteinExistence type="predicted"/>
<evidence type="ECO:0000313" key="3">
    <source>
        <dbReference type="Proteomes" id="UP001589611"/>
    </source>
</evidence>
<sequence>MAVTSAGILLYRLVEGAPEVLIAHMGGPYWASKDAAAWSIPKGEYDSDSEAALDAALREFAEELGVPAPDVPYAELGTFPYASGKRVTVFVADGGAFALEDLKFGTFELEWPPRSGRMQPFPEVDRVEWTGWDAARERLVKGQRPALDALERQLSEAGA</sequence>
<dbReference type="Pfam" id="PF00293">
    <property type="entry name" value="NUDIX"/>
    <property type="match status" value="1"/>
</dbReference>
<dbReference type="PROSITE" id="PS51462">
    <property type="entry name" value="NUDIX"/>
    <property type="match status" value="1"/>
</dbReference>
<dbReference type="SUPFAM" id="SSF55811">
    <property type="entry name" value="Nudix"/>
    <property type="match status" value="1"/>
</dbReference>
<gene>
    <name evidence="2" type="ORF">ACFFPJ_00480</name>
</gene>